<dbReference type="AlphaFoldDB" id="A0A212KME5"/>
<dbReference type="GO" id="GO:0005829">
    <property type="term" value="C:cytosol"/>
    <property type="evidence" value="ECO:0007669"/>
    <property type="project" value="TreeGrafter"/>
</dbReference>
<name>A0A212KME5_9PROT</name>
<accession>A0A212KME5</accession>
<feature type="domain" description="ATP-citrate synthase/succinyl-CoA ligase C-terminal" evidence="2">
    <location>
        <begin position="335"/>
        <end position="488"/>
    </location>
</feature>
<evidence type="ECO:0000313" key="4">
    <source>
        <dbReference type="EMBL" id="SBW12851.1"/>
    </source>
</evidence>
<dbReference type="PANTHER" id="PTHR11117:SF24">
    <property type="entry name" value="PROTEIN FDRA"/>
    <property type="match status" value="1"/>
</dbReference>
<feature type="domain" description="CoA-binding" evidence="3">
    <location>
        <begin position="193"/>
        <end position="282"/>
    </location>
</feature>
<proteinExistence type="predicted"/>
<evidence type="ECO:0000259" key="3">
    <source>
        <dbReference type="Pfam" id="PF02629"/>
    </source>
</evidence>
<evidence type="ECO:0000256" key="1">
    <source>
        <dbReference type="ARBA" id="ARBA00022532"/>
    </source>
</evidence>
<dbReference type="Pfam" id="PF02629">
    <property type="entry name" value="CoA_binding"/>
    <property type="match status" value="1"/>
</dbReference>
<dbReference type="Gene3D" id="3.40.50.261">
    <property type="entry name" value="Succinyl-CoA synthetase domains"/>
    <property type="match status" value="2"/>
</dbReference>
<dbReference type="Pfam" id="PF00549">
    <property type="entry name" value="Ligase_CoA"/>
    <property type="match status" value="1"/>
</dbReference>
<dbReference type="SUPFAM" id="SSF52210">
    <property type="entry name" value="Succinyl-CoA synthetase domains"/>
    <property type="match status" value="2"/>
</dbReference>
<dbReference type="GO" id="GO:0004776">
    <property type="term" value="F:succinate-CoA ligase (GDP-forming) activity"/>
    <property type="evidence" value="ECO:0007669"/>
    <property type="project" value="TreeGrafter"/>
</dbReference>
<dbReference type="GO" id="GO:0009361">
    <property type="term" value="C:succinate-CoA ligase complex (ADP-forming)"/>
    <property type="evidence" value="ECO:0007669"/>
    <property type="project" value="TreeGrafter"/>
</dbReference>
<dbReference type="InterPro" id="IPR005811">
    <property type="entry name" value="SUCC_ACL_C"/>
</dbReference>
<dbReference type="InterPro" id="IPR016102">
    <property type="entry name" value="Succinyl-CoA_synth-like"/>
</dbReference>
<reference evidence="4" key="1">
    <citation type="submission" date="2016-04" db="EMBL/GenBank/DDBJ databases">
        <authorList>
            <person name="Evans L.H."/>
            <person name="Alamgir A."/>
            <person name="Owens N."/>
            <person name="Weber N.D."/>
            <person name="Virtaneva K."/>
            <person name="Barbian K."/>
            <person name="Babar A."/>
            <person name="Rosenke K."/>
        </authorList>
    </citation>
    <scope>NUCLEOTIDE SEQUENCE</scope>
    <source>
        <strain evidence="4">86</strain>
    </source>
</reference>
<dbReference type="InterPro" id="IPR003781">
    <property type="entry name" value="CoA-bd"/>
</dbReference>
<keyword evidence="1" id="KW-0816">Tricarboxylic acid cycle</keyword>
<dbReference type="GO" id="GO:0004775">
    <property type="term" value="F:succinate-CoA ligase (ADP-forming) activity"/>
    <property type="evidence" value="ECO:0007669"/>
    <property type="project" value="TreeGrafter"/>
</dbReference>
<dbReference type="GO" id="GO:0006099">
    <property type="term" value="P:tricarboxylic acid cycle"/>
    <property type="evidence" value="ECO:0007669"/>
    <property type="project" value="UniProtKB-KW"/>
</dbReference>
<dbReference type="NCBIfam" id="NF004760">
    <property type="entry name" value="PRK06091.1"/>
    <property type="match status" value="1"/>
</dbReference>
<dbReference type="PANTHER" id="PTHR11117">
    <property type="entry name" value="SUCCINYL-COA LIGASE SUBUNIT ALPHA"/>
    <property type="match status" value="1"/>
</dbReference>
<dbReference type="EMBL" id="FLUO01000003">
    <property type="protein sequence ID" value="SBW12851.1"/>
    <property type="molecule type" value="Genomic_DNA"/>
</dbReference>
<gene>
    <name evidence="4" type="primary">fdrA</name>
    <name evidence="4" type="ORF">KL86APRO_30342</name>
</gene>
<sequence length="554" mass="57179">MLSAHLIKGTFQDSVTLMVLSRDLSALPEVDRVSVMMGTSANKDVYRETGLWHEALADAAPNDLCVVVDSGSSDPAIAEGIAAQVKERLAALARGGSKARYPIAHSFRRALALAPKADVALISVAGQYAHGLAGEALDAGLNVMIFSDNVEVAQERDLKDRATARGLLVMGPDCGTAIVHGAPLAFANRVPAGSIGVVGASGTGIQELTCQIARRGGGITHALGLGGRDLSDAVGGLSAETALDLVAADAATRVVAFVSKPPAAKVRDRLLEKMGGLGKPVVALFLGDRPGRRDVRDLHLARTLDEAAALAVELAEIDSVAASAPVPKGRGIRGLFTGGTLAGEAAQLLAEALDLAPDAAHADGFMLHAGGHRIVDLGDDVYTRGRPHPMIDPFARNEMIRAVADDADAGVLLVDVVLGFGSHADPAGEVARSVEEMRTARGEGAPIAVVATLTGTPEDPQDYLTQARKLEDAGILIAGSVRAAVLLALRLLSPRRAAPGQPPALLAASPVVVNIGLRGFADDLAANGVDVVHLQWEPPAEGSDRLRRLAAALK</sequence>
<organism evidence="4">
    <name type="scientific">uncultured Alphaproteobacteria bacterium</name>
    <dbReference type="NCBI Taxonomy" id="91750"/>
    <lineage>
        <taxon>Bacteria</taxon>
        <taxon>Pseudomonadati</taxon>
        <taxon>Pseudomonadota</taxon>
        <taxon>Alphaproteobacteria</taxon>
        <taxon>environmental samples</taxon>
    </lineage>
</organism>
<dbReference type="Gene3D" id="3.40.50.720">
    <property type="entry name" value="NAD(P)-binding Rossmann-like Domain"/>
    <property type="match status" value="1"/>
</dbReference>
<evidence type="ECO:0000259" key="2">
    <source>
        <dbReference type="Pfam" id="PF00549"/>
    </source>
</evidence>
<protein>
    <submittedName>
        <fullName evidence="4">Putative acyl-CoA synthetase with NAD(P)-binding Rossmann-fold domain</fullName>
    </submittedName>
</protein>